<gene>
    <name evidence="13" type="ORF">DDR33_24405</name>
</gene>
<evidence type="ECO:0000256" key="6">
    <source>
        <dbReference type="ARBA" id="ARBA00023136"/>
    </source>
</evidence>
<dbReference type="InterPro" id="IPR039426">
    <property type="entry name" value="TonB-dep_rcpt-like"/>
</dbReference>
<keyword evidence="7 8" id="KW-0998">Cell outer membrane</keyword>
<dbReference type="PROSITE" id="PS52016">
    <property type="entry name" value="TONB_DEPENDENT_REC_3"/>
    <property type="match status" value="1"/>
</dbReference>
<dbReference type="Pfam" id="PF07715">
    <property type="entry name" value="Plug"/>
    <property type="match status" value="1"/>
</dbReference>
<keyword evidence="2 8" id="KW-0813">Transport</keyword>
<dbReference type="EMBL" id="QEAS01000039">
    <property type="protein sequence ID" value="PWG78029.1"/>
    <property type="molecule type" value="Genomic_DNA"/>
</dbReference>
<dbReference type="NCBIfam" id="TIGR04056">
    <property type="entry name" value="OMP_RagA_SusC"/>
    <property type="match status" value="1"/>
</dbReference>
<sequence length="1030" mass="113488">MKRKVYSFISFIPLCLILSAAAATAQTKITGKVTDENNLPLPGAIVIQPSTQNRVPTDVNGNYSITLKEGAPQSIEFNYIGYIKQTIAYSGNPVINASLKPSASNLDEVVVVGYTSQVRGSITGAVGSVSMSDAVKRRVPDVSQVLQGQVAGVQVTQSTGAPGDPIEIRIRGMGTIGNNNPLYIIDGIPATDLSFVNPQEIESMNVLKDASAAAVYGSRAASGVVLITTKKGKAGRTSIDLNYFNGIQSATNLPKMLNTQQYLSKLEEAWNNSGYTGTNPYTADKSRTDLANTNWLDELFETGHSQNLQVSASGGSEKTQYLLSTGYYRQNGIVIYDNDKYQRLNFRVNINSNLNKRLRVGSNLQLSNESRDRLSSRGDAPGIIRHALLRPPVLSVYKDPSDPTYSEKDPFTDLPFYKPNRTFEDSKYEKTSNPVALAYFTDDNASKFKTFGNAFVELGILSDQSLKFRSNVGIDLNFNHTKAFYQNFGDDDGTASNDADKGLGRKNRPNSLAEDRGDDFTITWNNTLTYDKTLSKKHRLNALVGSEFIRNTASSINASRTRFEYDDESLRYMNLGGSALDIWNGGSGTRWSLFSLFSTASYSYDEKYLLTANFRADASSRFGKNNHWGYFPSVSAGWVISRENFMQNVRWISNLKLRLSTGALGNQQTLGNYDYVTLYKKVGDNFVISRYGNDDLKWESTTQHNAGIDLGLFSQSVSISADYFIKNTTGILLPVSLPKVVGNVDPTVINAGEIQNKGFELGIGYRHIARSKNLPGWSVNANVATLTNEVKKLHPNYPYIYGDVTRTMPGHPLNAYYGYVMDGIYQNRAEINAHLFGTSNTDVSTSPGDIRFKDLNGDGMINENDRTFIGNSIPKLTYGFNFSATYKGFDLSLLVQGVGGVDRYNDSKKILDYDTRPFNHTTAVLSSWNGEGSTNSVPRVTFRDNGGSKVSSVFVEDASYTRLKNLEAGYSFGTGKATKLGIQNLRLYVSGQNLFTITDYHGLDPESTDVIDMGTYPQSRAFLFGVNVTF</sequence>
<feature type="signal peptide" evidence="10">
    <location>
        <begin position="1"/>
        <end position="25"/>
    </location>
</feature>
<comment type="similarity">
    <text evidence="8 9">Belongs to the TonB-dependent receptor family.</text>
</comment>
<dbReference type="InterPro" id="IPR036942">
    <property type="entry name" value="Beta-barrel_TonB_sf"/>
</dbReference>
<evidence type="ECO:0000259" key="11">
    <source>
        <dbReference type="Pfam" id="PF00593"/>
    </source>
</evidence>
<dbReference type="InterPro" id="IPR000531">
    <property type="entry name" value="Beta-barrel_TonB"/>
</dbReference>
<comment type="subcellular location">
    <subcellularLocation>
        <location evidence="1 8">Cell outer membrane</location>
        <topology evidence="1 8">Multi-pass membrane protein</topology>
    </subcellularLocation>
</comment>
<evidence type="ECO:0000256" key="3">
    <source>
        <dbReference type="ARBA" id="ARBA00022452"/>
    </source>
</evidence>
<dbReference type="NCBIfam" id="TIGR04057">
    <property type="entry name" value="SusC_RagA_signa"/>
    <property type="match status" value="1"/>
</dbReference>
<evidence type="ECO:0000256" key="9">
    <source>
        <dbReference type="RuleBase" id="RU003357"/>
    </source>
</evidence>
<keyword evidence="4 8" id="KW-0812">Transmembrane</keyword>
<protein>
    <submittedName>
        <fullName evidence="13">SusC/RagA family TonB-linked outer membrane protein</fullName>
    </submittedName>
</protein>
<dbReference type="RefSeq" id="WP_109418417.1">
    <property type="nucleotide sequence ID" value="NZ_QEAS01000039.1"/>
</dbReference>
<feature type="domain" description="TonB-dependent receptor-like beta-barrel" evidence="11">
    <location>
        <begin position="459"/>
        <end position="994"/>
    </location>
</feature>
<evidence type="ECO:0000256" key="1">
    <source>
        <dbReference type="ARBA" id="ARBA00004571"/>
    </source>
</evidence>
<keyword evidence="10" id="KW-0732">Signal</keyword>
<feature type="chain" id="PRO_5015583302" evidence="10">
    <location>
        <begin position="26"/>
        <end position="1030"/>
    </location>
</feature>
<evidence type="ECO:0000256" key="2">
    <source>
        <dbReference type="ARBA" id="ARBA00022448"/>
    </source>
</evidence>
<keyword evidence="6 8" id="KW-0472">Membrane</keyword>
<evidence type="ECO:0000256" key="10">
    <source>
        <dbReference type="SAM" id="SignalP"/>
    </source>
</evidence>
<evidence type="ECO:0000313" key="13">
    <source>
        <dbReference type="EMBL" id="PWG78029.1"/>
    </source>
</evidence>
<dbReference type="InterPro" id="IPR012910">
    <property type="entry name" value="Plug_dom"/>
</dbReference>
<evidence type="ECO:0000256" key="8">
    <source>
        <dbReference type="PROSITE-ProRule" id="PRU01360"/>
    </source>
</evidence>
<reference evidence="13 14" key="1">
    <citation type="submission" date="2018-04" db="EMBL/GenBank/DDBJ databases">
        <title>Pedobacter chongqingensis sp. nov., isolated from a rottenly hemp rope.</title>
        <authorList>
            <person name="Cai Y."/>
        </authorList>
    </citation>
    <scope>NUCLEOTIDE SEQUENCE [LARGE SCALE GENOMIC DNA]</scope>
    <source>
        <strain evidence="13 14">FJ4-8</strain>
    </source>
</reference>
<dbReference type="GO" id="GO:0009279">
    <property type="term" value="C:cell outer membrane"/>
    <property type="evidence" value="ECO:0007669"/>
    <property type="project" value="UniProtKB-SubCell"/>
</dbReference>
<feature type="domain" description="TonB-dependent receptor plug" evidence="12">
    <location>
        <begin position="122"/>
        <end position="224"/>
    </location>
</feature>
<evidence type="ECO:0000256" key="4">
    <source>
        <dbReference type="ARBA" id="ARBA00022692"/>
    </source>
</evidence>
<dbReference type="InterPro" id="IPR037066">
    <property type="entry name" value="Plug_dom_sf"/>
</dbReference>
<proteinExistence type="inferred from homology"/>
<dbReference type="Pfam" id="PF13715">
    <property type="entry name" value="CarbopepD_reg_2"/>
    <property type="match status" value="1"/>
</dbReference>
<dbReference type="SUPFAM" id="SSF56935">
    <property type="entry name" value="Porins"/>
    <property type="match status" value="1"/>
</dbReference>
<dbReference type="Gene3D" id="2.60.40.1120">
    <property type="entry name" value="Carboxypeptidase-like, regulatory domain"/>
    <property type="match status" value="1"/>
</dbReference>
<dbReference type="SUPFAM" id="SSF49464">
    <property type="entry name" value="Carboxypeptidase regulatory domain-like"/>
    <property type="match status" value="1"/>
</dbReference>
<dbReference type="Proteomes" id="UP000245647">
    <property type="component" value="Unassembled WGS sequence"/>
</dbReference>
<dbReference type="OrthoDB" id="9768177at2"/>
<dbReference type="InterPro" id="IPR023996">
    <property type="entry name" value="TonB-dep_OMP_SusC/RagA"/>
</dbReference>
<dbReference type="Gene3D" id="2.170.130.10">
    <property type="entry name" value="TonB-dependent receptor, plug domain"/>
    <property type="match status" value="1"/>
</dbReference>
<keyword evidence="3 8" id="KW-1134">Transmembrane beta strand</keyword>
<name>A0A2U2PA71_9SPHI</name>
<evidence type="ECO:0000256" key="7">
    <source>
        <dbReference type="ARBA" id="ARBA00023237"/>
    </source>
</evidence>
<evidence type="ECO:0000313" key="14">
    <source>
        <dbReference type="Proteomes" id="UP000245647"/>
    </source>
</evidence>
<evidence type="ECO:0000256" key="5">
    <source>
        <dbReference type="ARBA" id="ARBA00023077"/>
    </source>
</evidence>
<accession>A0A2U2PA71</accession>
<organism evidence="13 14">
    <name type="scientific">Pararcticibacter amylolyticus</name>
    <dbReference type="NCBI Taxonomy" id="2173175"/>
    <lineage>
        <taxon>Bacteria</taxon>
        <taxon>Pseudomonadati</taxon>
        <taxon>Bacteroidota</taxon>
        <taxon>Sphingobacteriia</taxon>
        <taxon>Sphingobacteriales</taxon>
        <taxon>Sphingobacteriaceae</taxon>
        <taxon>Pararcticibacter</taxon>
    </lineage>
</organism>
<dbReference type="InterPro" id="IPR023997">
    <property type="entry name" value="TonB-dep_OMP_SusC/RagA_CS"/>
</dbReference>
<dbReference type="InterPro" id="IPR008969">
    <property type="entry name" value="CarboxyPept-like_regulatory"/>
</dbReference>
<comment type="caution">
    <text evidence="13">The sequence shown here is derived from an EMBL/GenBank/DDBJ whole genome shotgun (WGS) entry which is preliminary data.</text>
</comment>
<evidence type="ECO:0000259" key="12">
    <source>
        <dbReference type="Pfam" id="PF07715"/>
    </source>
</evidence>
<dbReference type="AlphaFoldDB" id="A0A2U2PA71"/>
<keyword evidence="5 9" id="KW-0798">TonB box</keyword>
<dbReference type="Gene3D" id="2.40.170.20">
    <property type="entry name" value="TonB-dependent receptor, beta-barrel domain"/>
    <property type="match status" value="1"/>
</dbReference>
<keyword evidence="14" id="KW-1185">Reference proteome</keyword>
<dbReference type="Pfam" id="PF00593">
    <property type="entry name" value="TonB_dep_Rec_b-barrel"/>
    <property type="match status" value="1"/>
</dbReference>